<evidence type="ECO:0000313" key="1">
    <source>
        <dbReference type="EMBL" id="NER11810.1"/>
    </source>
</evidence>
<proteinExistence type="predicted"/>
<keyword evidence="2" id="KW-1185">Reference proteome</keyword>
<dbReference type="Pfam" id="PF14085">
    <property type="entry name" value="DUF4265"/>
    <property type="match status" value="1"/>
</dbReference>
<gene>
    <name evidence="1" type="ORF">GWK09_14885</name>
</gene>
<reference evidence="1 2" key="1">
    <citation type="submission" date="2020-01" db="EMBL/GenBank/DDBJ databases">
        <title>Muriicola jejuensis KCTC 22299.</title>
        <authorList>
            <person name="Wang G."/>
        </authorList>
    </citation>
    <scope>NUCLEOTIDE SEQUENCE [LARGE SCALE GENOMIC DNA]</scope>
    <source>
        <strain evidence="1 2">KCTC 22299</strain>
    </source>
</reference>
<name>A0A6P0UH64_9FLAO</name>
<dbReference type="Proteomes" id="UP000468443">
    <property type="component" value="Unassembled WGS sequence"/>
</dbReference>
<dbReference type="InterPro" id="IPR025361">
    <property type="entry name" value="DUF4265"/>
</dbReference>
<protein>
    <submittedName>
        <fullName evidence="1">DUF4265 domain-containing protein</fullName>
    </submittedName>
</protein>
<dbReference type="EMBL" id="JAABOP010000026">
    <property type="protein sequence ID" value="NER11810.1"/>
    <property type="molecule type" value="Genomic_DNA"/>
</dbReference>
<organism evidence="1 2">
    <name type="scientific">Muriicola jejuensis</name>
    <dbReference type="NCBI Taxonomy" id="504488"/>
    <lineage>
        <taxon>Bacteria</taxon>
        <taxon>Pseudomonadati</taxon>
        <taxon>Bacteroidota</taxon>
        <taxon>Flavobacteriia</taxon>
        <taxon>Flavobacteriales</taxon>
        <taxon>Flavobacteriaceae</taxon>
        <taxon>Muriicola</taxon>
    </lineage>
</organism>
<accession>A0A6P0UH64</accession>
<dbReference type="AlphaFoldDB" id="A0A6P0UH64"/>
<sequence>MSSTENTHKKILFKYHSNVLDDLTVETMWAEIVDEENGIYKLDNIPFYGPPIATGDEFYAEYDESEQMLTYRKTTKFSGNSIVLVVIIQEGLDKELIRNRFKELNCWSEGINDSYFSMEVLKEVDYSRIKEILMRYEKEGILEFAEPCLSEKHKVDLKNN</sequence>
<evidence type="ECO:0000313" key="2">
    <source>
        <dbReference type="Proteomes" id="UP000468443"/>
    </source>
</evidence>
<comment type="caution">
    <text evidence="1">The sequence shown here is derived from an EMBL/GenBank/DDBJ whole genome shotgun (WGS) entry which is preliminary data.</text>
</comment>